<dbReference type="Pfam" id="PF19305">
    <property type="entry name" value="MmgE_PrpD_C"/>
    <property type="match status" value="1"/>
</dbReference>
<dbReference type="Proteomes" id="UP000824262">
    <property type="component" value="Unassembled WGS sequence"/>
</dbReference>
<protein>
    <submittedName>
        <fullName evidence="4">MmgE/PrpD family protein</fullName>
    </submittedName>
</protein>
<comment type="caution">
    <text evidence="4">The sequence shown here is derived from an EMBL/GenBank/DDBJ whole genome shotgun (WGS) entry which is preliminary data.</text>
</comment>
<dbReference type="AlphaFoldDB" id="A0A9D1CTL1"/>
<feature type="domain" description="MmgE/PrpD C-terminal" evidence="3">
    <location>
        <begin position="275"/>
        <end position="437"/>
    </location>
</feature>
<dbReference type="Pfam" id="PF03972">
    <property type="entry name" value="MmgE_PrpD_N"/>
    <property type="match status" value="1"/>
</dbReference>
<dbReference type="PANTHER" id="PTHR16943:SF8">
    <property type="entry name" value="2-METHYLCITRATE DEHYDRATASE"/>
    <property type="match status" value="1"/>
</dbReference>
<dbReference type="PANTHER" id="PTHR16943">
    <property type="entry name" value="2-METHYLCITRATE DEHYDRATASE-RELATED"/>
    <property type="match status" value="1"/>
</dbReference>
<dbReference type="Gene3D" id="1.10.4100.10">
    <property type="entry name" value="2-methylcitrate dehydratase PrpD"/>
    <property type="match status" value="1"/>
</dbReference>
<organism evidence="4 5">
    <name type="scientific">Candidatus Scatomorpha intestinavium</name>
    <dbReference type="NCBI Taxonomy" id="2840922"/>
    <lineage>
        <taxon>Bacteria</taxon>
        <taxon>Bacillati</taxon>
        <taxon>Bacillota</taxon>
        <taxon>Clostridia</taxon>
        <taxon>Eubacteriales</taxon>
        <taxon>Candidatus Scatomorpha</taxon>
    </lineage>
</organism>
<feature type="domain" description="MmgE/PrpD N-terminal" evidence="2">
    <location>
        <begin position="10"/>
        <end position="244"/>
    </location>
</feature>
<evidence type="ECO:0000256" key="1">
    <source>
        <dbReference type="ARBA" id="ARBA00006174"/>
    </source>
</evidence>
<dbReference type="SUPFAM" id="SSF103378">
    <property type="entry name" value="2-methylcitrate dehydratase PrpD"/>
    <property type="match status" value="1"/>
</dbReference>
<evidence type="ECO:0000313" key="5">
    <source>
        <dbReference type="Proteomes" id="UP000824262"/>
    </source>
</evidence>
<dbReference type="EMBL" id="DVGA01000046">
    <property type="protein sequence ID" value="HIQ78515.1"/>
    <property type="molecule type" value="Genomic_DNA"/>
</dbReference>
<accession>A0A9D1CTL1</accession>
<reference evidence="4" key="2">
    <citation type="journal article" date="2021" name="PeerJ">
        <title>Extensive microbial diversity within the chicken gut microbiome revealed by metagenomics and culture.</title>
        <authorList>
            <person name="Gilroy R."/>
            <person name="Ravi A."/>
            <person name="Getino M."/>
            <person name="Pursley I."/>
            <person name="Horton D.L."/>
            <person name="Alikhan N.F."/>
            <person name="Baker D."/>
            <person name="Gharbi K."/>
            <person name="Hall N."/>
            <person name="Watson M."/>
            <person name="Adriaenssens E.M."/>
            <person name="Foster-Nyarko E."/>
            <person name="Jarju S."/>
            <person name="Secka A."/>
            <person name="Antonio M."/>
            <person name="Oren A."/>
            <person name="Chaudhuri R.R."/>
            <person name="La Ragione R."/>
            <person name="Hildebrand F."/>
            <person name="Pallen M.J."/>
        </authorList>
    </citation>
    <scope>NUCLEOTIDE SEQUENCE</scope>
    <source>
        <strain evidence="4">ChiBcolR7-354</strain>
    </source>
</reference>
<dbReference type="GO" id="GO:0016829">
    <property type="term" value="F:lyase activity"/>
    <property type="evidence" value="ECO:0007669"/>
    <property type="project" value="InterPro"/>
</dbReference>
<dbReference type="InterPro" id="IPR045336">
    <property type="entry name" value="MmgE_PrpD_N"/>
</dbReference>
<dbReference type="InterPro" id="IPR036148">
    <property type="entry name" value="MmgE/PrpD_sf"/>
</dbReference>
<sequence>MAENRKTVIERLSDFACGLRFDDLPAEVVQKANDCFFDFAGCYYGAIKRDGLPGITAGIASENPKDESGIWGTGLRCGTAEAALAMGTVGYHLEFDDGISVSGHWGSASIPATFLSVAKSGGNGRDLITAIVAAYEVGSRISRMFSPRLLKKHIHFPCMMGAFGAAAGYAKGQKLSPEVLSGALSLAGLFPVGTYSTATGGASGKGLYSGWPNFLGINAVRLSALGLRGDADVMEAPDGFARAVGLAPMEEKYLEEAQRDLGKSFHIMLAYFKPYPCCRWLHAPVHALLGLMREHGVGRDDIQSVDIGGPEFAMMYDTRTGYESKVTCQYSIPYSVGAAAYYGKLGIEEFEESARMDAGLREFIGRISMRVDDELQAKFPEVFGVVLTLTLKDGRTFRVQQGTPWGPDKPATKDELAAKFKSLTDGVLSIEEQSEWERLYRSGFESGGAFERILELTGRKV</sequence>
<dbReference type="InterPro" id="IPR042183">
    <property type="entry name" value="MmgE/PrpD_sf_1"/>
</dbReference>
<proteinExistence type="inferred from homology"/>
<gene>
    <name evidence="4" type="ORF">IAB77_04585</name>
</gene>
<comment type="similarity">
    <text evidence="1">Belongs to the PrpD family.</text>
</comment>
<dbReference type="InterPro" id="IPR005656">
    <property type="entry name" value="MmgE_PrpD"/>
</dbReference>
<dbReference type="Gene3D" id="3.30.1330.120">
    <property type="entry name" value="2-methylcitrate dehydratase PrpD"/>
    <property type="match status" value="1"/>
</dbReference>
<evidence type="ECO:0000259" key="3">
    <source>
        <dbReference type="Pfam" id="PF19305"/>
    </source>
</evidence>
<dbReference type="InterPro" id="IPR042188">
    <property type="entry name" value="MmgE/PrpD_sf_2"/>
</dbReference>
<name>A0A9D1CTL1_9FIRM</name>
<evidence type="ECO:0000313" key="4">
    <source>
        <dbReference type="EMBL" id="HIQ78515.1"/>
    </source>
</evidence>
<dbReference type="InterPro" id="IPR045337">
    <property type="entry name" value="MmgE_PrpD_C"/>
</dbReference>
<evidence type="ECO:0000259" key="2">
    <source>
        <dbReference type="Pfam" id="PF03972"/>
    </source>
</evidence>
<reference evidence="4" key="1">
    <citation type="submission" date="2020-10" db="EMBL/GenBank/DDBJ databases">
        <authorList>
            <person name="Gilroy R."/>
        </authorList>
    </citation>
    <scope>NUCLEOTIDE SEQUENCE</scope>
    <source>
        <strain evidence="4">ChiBcolR7-354</strain>
    </source>
</reference>